<reference evidence="3" key="1">
    <citation type="submission" date="2017-09" db="EMBL/GenBank/DDBJ databases">
        <title>Depth-based differentiation of microbial function through sediment-hosted aquifers and enrichment of novel symbionts in the deep terrestrial subsurface.</title>
        <authorList>
            <person name="Probst A.J."/>
            <person name="Ladd B."/>
            <person name="Jarett J.K."/>
            <person name="Geller-Mcgrath D.E."/>
            <person name="Sieber C.M.K."/>
            <person name="Emerson J.B."/>
            <person name="Anantharaman K."/>
            <person name="Thomas B.C."/>
            <person name="Malmstrom R."/>
            <person name="Stieglmeier M."/>
            <person name="Klingl A."/>
            <person name="Woyke T."/>
            <person name="Ryan C.M."/>
            <person name="Banfield J.F."/>
        </authorList>
    </citation>
    <scope>NUCLEOTIDE SEQUENCE [LARGE SCALE GENOMIC DNA]</scope>
</reference>
<gene>
    <name evidence="2" type="ORF">COY37_08160</name>
</gene>
<dbReference type="Proteomes" id="UP000230956">
    <property type="component" value="Unassembled WGS sequence"/>
</dbReference>
<dbReference type="InterPro" id="IPR002789">
    <property type="entry name" value="HerA_central"/>
</dbReference>
<dbReference type="AlphaFoldDB" id="A0A2M7T6R2"/>
<evidence type="ECO:0000259" key="1">
    <source>
        <dbReference type="Pfam" id="PF01935"/>
    </source>
</evidence>
<name>A0A2M7T6R2_9ACTN</name>
<feature type="domain" description="Helicase HerA central" evidence="1">
    <location>
        <begin position="139"/>
        <end position="372"/>
    </location>
</feature>
<evidence type="ECO:0000313" key="2">
    <source>
        <dbReference type="EMBL" id="PIZ36637.1"/>
    </source>
</evidence>
<dbReference type="SUPFAM" id="SSF52540">
    <property type="entry name" value="P-loop containing nucleoside triphosphate hydrolases"/>
    <property type="match status" value="1"/>
</dbReference>
<organism evidence="2 3">
    <name type="scientific">Candidatus Aquicultor secundus</name>
    <dbReference type="NCBI Taxonomy" id="1973895"/>
    <lineage>
        <taxon>Bacteria</taxon>
        <taxon>Bacillati</taxon>
        <taxon>Actinomycetota</taxon>
        <taxon>Candidatus Aquicultoria</taxon>
        <taxon>Candidatus Aquicultorales</taxon>
        <taxon>Candidatus Aquicultoraceae</taxon>
        <taxon>Candidatus Aquicultor</taxon>
    </lineage>
</organism>
<dbReference type="EMBL" id="PFNG01000193">
    <property type="protein sequence ID" value="PIZ36637.1"/>
    <property type="molecule type" value="Genomic_DNA"/>
</dbReference>
<comment type="caution">
    <text evidence="2">The sequence shown here is derived from an EMBL/GenBank/DDBJ whole genome shotgun (WGS) entry which is preliminary data.</text>
</comment>
<dbReference type="Pfam" id="PF01935">
    <property type="entry name" value="DUF87"/>
    <property type="match status" value="1"/>
</dbReference>
<protein>
    <recommendedName>
        <fullName evidence="1">Helicase HerA central domain-containing protein</fullName>
    </recommendedName>
</protein>
<dbReference type="RefSeq" id="WP_286677838.1">
    <property type="nucleotide sequence ID" value="NZ_MNXI01000039.1"/>
</dbReference>
<dbReference type="PANTHER" id="PTHR42957:SF1">
    <property type="entry name" value="HELICASE MJ1565-RELATED"/>
    <property type="match status" value="1"/>
</dbReference>
<dbReference type="PANTHER" id="PTHR42957">
    <property type="entry name" value="HELICASE MJ1565-RELATED"/>
    <property type="match status" value="1"/>
</dbReference>
<proteinExistence type="predicted"/>
<sequence length="545" mass="60313">MSGKAQEIGKLIAGSLLSGLEAKLAENVNVEGVSVGRLVVVDGVQNKFFCLLKDVSLEATNEDILLNPPSDDFAKLVHAGINTFYKVSIQPMLITAQNPTEEDRPRPSTTVPPHFSPVCEATEDDVALIFGKPGITNPEIGSPIFMEVPVCLNLERFCKRSNAIFGKSGSGKSVLARMVLGYLVKSDMAINLIFDMHGEYGWSATSEAGIDDPSLKQLLGGKIAIFTVDPKSPLYHRIRPDFDVQIPYSQIEIADLELAAGELGFTQAGIETMYRLSDKWGEDKWLAKFLTMDTDEFAGVVEDLKVNDQALGKLHRCLSRLKRLPFIRNSVADDTVTRIMDFIQDGKHIVFQFGRYNSMLAYILVANILTRRLHKLYVDKTDSARADGIEGPKPLVVTIEEAHKFLDPQVAKQTTFGIIAREMRKYNMVLLLIDQRPSGIDDEILSQVGTRIVGDLGDERDINAVLTGLPSQSTLKVLINNLEPRQFLLTGFALPMPVVIDAKDYGRFCHEVGIGVGAIGDEIERRKARDDLNEQVYGNDEIVFD</sequence>
<dbReference type="InterPro" id="IPR027417">
    <property type="entry name" value="P-loop_NTPase"/>
</dbReference>
<dbReference type="InterPro" id="IPR008571">
    <property type="entry name" value="HerA-like"/>
</dbReference>
<evidence type="ECO:0000313" key="3">
    <source>
        <dbReference type="Proteomes" id="UP000230956"/>
    </source>
</evidence>
<dbReference type="Gene3D" id="3.40.50.300">
    <property type="entry name" value="P-loop containing nucleotide triphosphate hydrolases"/>
    <property type="match status" value="2"/>
</dbReference>
<accession>A0A2M7T6R2</accession>